<sequence>MGTGYDEETERWRARFRNGCASRTVLEVLANKWALYVLSALRRSGGPMRFNDLRRLLGDITQKMLTQTLRNLERDGLVSRAVYPTVPPRVEYALTELGLDVGTLTDAVGEWAVVHAPQIIAARTHYDERAAAGPLPLSVGR</sequence>
<keyword evidence="6" id="KW-1185">Reference proteome</keyword>
<name>A0A2I2L1E0_9ACTN</name>
<keyword evidence="3" id="KW-0804">Transcription</keyword>
<protein>
    <submittedName>
        <fullName evidence="5">Uncharacterized HTH-type transcriptional regulator YtfH</fullName>
    </submittedName>
</protein>
<evidence type="ECO:0000313" key="6">
    <source>
        <dbReference type="Proteomes" id="UP000234331"/>
    </source>
</evidence>
<proteinExistence type="predicted"/>
<dbReference type="PANTHER" id="PTHR33204:SF18">
    <property type="entry name" value="TRANSCRIPTIONAL REGULATORY PROTEIN"/>
    <property type="match status" value="1"/>
</dbReference>
<reference evidence="5 6" key="1">
    <citation type="submission" date="2017-06" db="EMBL/GenBank/DDBJ databases">
        <authorList>
            <person name="Kim H.J."/>
            <person name="Triplett B.A."/>
        </authorList>
    </citation>
    <scope>NUCLEOTIDE SEQUENCE [LARGE SCALE GENOMIC DNA]</scope>
    <source>
        <strain evidence="5">FRACA_ARgP5</strain>
    </source>
</reference>
<evidence type="ECO:0000313" key="5">
    <source>
        <dbReference type="EMBL" id="SNQ51734.1"/>
    </source>
</evidence>
<dbReference type="InterPro" id="IPR036388">
    <property type="entry name" value="WH-like_DNA-bd_sf"/>
</dbReference>
<evidence type="ECO:0000256" key="3">
    <source>
        <dbReference type="ARBA" id="ARBA00023163"/>
    </source>
</evidence>
<evidence type="ECO:0000256" key="1">
    <source>
        <dbReference type="ARBA" id="ARBA00023015"/>
    </source>
</evidence>
<dbReference type="GO" id="GO:0003677">
    <property type="term" value="F:DNA binding"/>
    <property type="evidence" value="ECO:0007669"/>
    <property type="project" value="UniProtKB-KW"/>
</dbReference>
<evidence type="ECO:0000259" key="4">
    <source>
        <dbReference type="PROSITE" id="PS51118"/>
    </source>
</evidence>
<dbReference type="SUPFAM" id="SSF46785">
    <property type="entry name" value="Winged helix' DNA-binding domain"/>
    <property type="match status" value="1"/>
</dbReference>
<dbReference type="RefSeq" id="WP_101835850.1">
    <property type="nucleotide sequence ID" value="NZ_FZMO01000547.1"/>
</dbReference>
<dbReference type="OrthoDB" id="370168at2"/>
<dbReference type="AlphaFoldDB" id="A0A2I2L1E0"/>
<dbReference type="Pfam" id="PF01638">
    <property type="entry name" value="HxlR"/>
    <property type="match status" value="1"/>
</dbReference>
<dbReference type="Gene3D" id="1.10.10.10">
    <property type="entry name" value="Winged helix-like DNA-binding domain superfamily/Winged helix DNA-binding domain"/>
    <property type="match status" value="1"/>
</dbReference>
<keyword evidence="1" id="KW-0805">Transcription regulation</keyword>
<gene>
    <name evidence="5" type="primary">ytfH</name>
    <name evidence="5" type="ORF">FRACA_80033</name>
</gene>
<organism evidence="5 6">
    <name type="scientific">Frankia canadensis</name>
    <dbReference type="NCBI Taxonomy" id="1836972"/>
    <lineage>
        <taxon>Bacteria</taxon>
        <taxon>Bacillati</taxon>
        <taxon>Actinomycetota</taxon>
        <taxon>Actinomycetes</taxon>
        <taxon>Frankiales</taxon>
        <taxon>Frankiaceae</taxon>
        <taxon>Frankia</taxon>
    </lineage>
</organism>
<dbReference type="Proteomes" id="UP000234331">
    <property type="component" value="Unassembled WGS sequence"/>
</dbReference>
<feature type="domain" description="HTH hxlR-type" evidence="4">
    <location>
        <begin position="20"/>
        <end position="120"/>
    </location>
</feature>
<accession>A0A2I2L1E0</accession>
<evidence type="ECO:0000256" key="2">
    <source>
        <dbReference type="ARBA" id="ARBA00023125"/>
    </source>
</evidence>
<dbReference type="PANTHER" id="PTHR33204">
    <property type="entry name" value="TRANSCRIPTIONAL REGULATOR, MARR FAMILY"/>
    <property type="match status" value="1"/>
</dbReference>
<dbReference type="EMBL" id="FZMO01000547">
    <property type="protein sequence ID" value="SNQ51734.1"/>
    <property type="molecule type" value="Genomic_DNA"/>
</dbReference>
<keyword evidence="2" id="KW-0238">DNA-binding</keyword>
<dbReference type="InterPro" id="IPR036390">
    <property type="entry name" value="WH_DNA-bd_sf"/>
</dbReference>
<dbReference type="InterPro" id="IPR002577">
    <property type="entry name" value="HTH_HxlR"/>
</dbReference>
<dbReference type="PROSITE" id="PS51118">
    <property type="entry name" value="HTH_HXLR"/>
    <property type="match status" value="1"/>
</dbReference>